<reference evidence="1" key="1">
    <citation type="submission" date="2021-11" db="EMBL/GenBank/DDBJ databases">
        <authorList>
            <person name="Rodrigo-Torres L."/>
            <person name="Arahal R. D."/>
            <person name="Lucena T."/>
        </authorList>
    </citation>
    <scope>NUCLEOTIDE SEQUENCE</scope>
    <source>
        <strain evidence="1">CECT 7929</strain>
    </source>
</reference>
<protein>
    <recommendedName>
        <fullName evidence="3">DUF469 domain-containing protein</fullName>
    </recommendedName>
</protein>
<proteinExistence type="predicted"/>
<dbReference type="PANTHER" id="PTHR38778">
    <property type="entry name" value="CYTOPLASMIC PROTEIN-RELATED"/>
    <property type="match status" value="1"/>
</dbReference>
<dbReference type="EMBL" id="CAKLDI010000001">
    <property type="protein sequence ID" value="CAH0534007.1"/>
    <property type="molecule type" value="Genomic_DNA"/>
</dbReference>
<gene>
    <name evidence="1" type="ORF">VST7929_01889</name>
</gene>
<accession>A0ABM8ZUK3</accession>
<dbReference type="Proteomes" id="UP000838672">
    <property type="component" value="Unassembled WGS sequence"/>
</dbReference>
<evidence type="ECO:0000313" key="1">
    <source>
        <dbReference type="EMBL" id="CAH0534007.1"/>
    </source>
</evidence>
<keyword evidence="2" id="KW-1185">Reference proteome</keyword>
<dbReference type="InterPro" id="IPR007416">
    <property type="entry name" value="YggL_50S_bp"/>
</dbReference>
<dbReference type="PANTHER" id="PTHR38778:SF1">
    <property type="entry name" value="CYTOPLASMIC PROTEIN"/>
    <property type="match status" value="1"/>
</dbReference>
<organism evidence="1 2">
    <name type="scientific">Vibrio stylophorae</name>
    <dbReference type="NCBI Taxonomy" id="659351"/>
    <lineage>
        <taxon>Bacteria</taxon>
        <taxon>Pseudomonadati</taxon>
        <taxon>Pseudomonadota</taxon>
        <taxon>Gammaproteobacteria</taxon>
        <taxon>Vibrionales</taxon>
        <taxon>Vibrionaceae</taxon>
        <taxon>Vibrio</taxon>
    </lineage>
</organism>
<dbReference type="RefSeq" id="WP_237466417.1">
    <property type="nucleotide sequence ID" value="NZ_CAKLDI010000001.1"/>
</dbReference>
<dbReference type="Pfam" id="PF04320">
    <property type="entry name" value="YggL_50S_bp"/>
    <property type="match status" value="1"/>
</dbReference>
<evidence type="ECO:0008006" key="3">
    <source>
        <dbReference type="Google" id="ProtNLM"/>
    </source>
</evidence>
<name>A0ABM8ZUK3_9VIBR</name>
<sequence length="112" mass="12753">MNLTRIDNKKRRIRKKLYMGEFAIQGFEIVCHTSVADFDQYDVFIDDFIDFLESIDLCFAGGGFEVFDGFICSTERYGSATQAQRDQVAAWLEARAEVSQVTTGELVDANYL</sequence>
<comment type="caution">
    <text evidence="1">The sequence shown here is derived from an EMBL/GenBank/DDBJ whole genome shotgun (WGS) entry which is preliminary data.</text>
</comment>
<evidence type="ECO:0000313" key="2">
    <source>
        <dbReference type="Proteomes" id="UP000838672"/>
    </source>
</evidence>